<dbReference type="InterPro" id="IPR045232">
    <property type="entry name" value="FAM234"/>
</dbReference>
<gene>
    <name evidence="6" type="ORF">ACFPYJ_29900</name>
</gene>
<dbReference type="EMBL" id="JBHSOW010000119">
    <property type="protein sequence ID" value="MFC5653255.1"/>
    <property type="molecule type" value="Genomic_DNA"/>
</dbReference>
<sequence>MKDAARGTGYGEWRNYRNTPDNLGFQAAPGDIKQPGVSARIFVHGELNANILYADINGDGVPELLLIDSGRICAIDCSGETIWKSTFVMASSIFRADDLDGDGKAEIFAVGDKSMIILDAQNGDVLHIGYVDSDIFSSRCSIADFDGDGRMELAFCVHKKPYIYIYQFGRDERNAFTCELIEKILDKRTEDEGNIAAFYPSTVVCDIDGDGYKELCVLRHAGLDVYDMRAILSLTSLTSEEVRQQVKQPVQSVEWWPEGASSGRNYGYFTMTDLDGSGYADAVIVANVVSLHTGVVNNDKGQLKFAWDEYYGYSGQPNEKNGLYYVMRSVDDPVCDINGDGLMEICQNLFEYEEESGVGTWSICIKNSSNGKTEHLISDYYLHGIVDVLGNQTKQLLVTKENAEKPQGKSPIEILYLAENGQFESMFSMQAAEFVFNTIAASEEHISPTGMGVYSRSFAFDCDHDGQQELMIKHHDQYECIKFRDAKNYDVMMSFDAELGSPFGFMHDSKGELILLLKGKNGILRAIDQGGSPLWEYISGGDPNLVPAVADIDQDGINEIIICANNMVICYRMIQGEPRKLWSVPGYGKLCGKARAMSAAICDMDGDGYLEIVVAHDKEGLPGIRVLDYSGREKWSYYFKHDRDGKVINFTAGAIKDIAIADFNGDGVPDIFCALQNVYPTGRSAIIDGSTKKLVYMTKELETVTNAEHGITNKRALLPAPIGSSAAVYDVDGDGCDEIMFVALETYVKLKYDKENGASLFTHVAQVSPQLCKIYYSVPIIANVGEGKEPYHIICSGFNSFSVFTNELPPKNPMEKPKMLWNKIMPVSEYDEDGKPKNIFDQDIQGRMQGIGDVDGDGNLEVCIQYTTGDWDQYKGYIYCYDADSGDTKWRYDLKPEFGENVCARDIITCDIDGDGLPEFIISTNTGYIAALSGKDDLVLQEKRKSRVTWKMFVGAGSGIPIAADIDGDGKTELLVAVEDGYIYIIGNDD</sequence>
<keyword evidence="7" id="KW-1185">Reference proteome</keyword>
<organism evidence="6 7">
    <name type="scientific">Paenibacillus solisilvae</name>
    <dbReference type="NCBI Taxonomy" id="2486751"/>
    <lineage>
        <taxon>Bacteria</taxon>
        <taxon>Bacillati</taxon>
        <taxon>Bacillota</taxon>
        <taxon>Bacilli</taxon>
        <taxon>Bacillales</taxon>
        <taxon>Paenibacillaceae</taxon>
        <taxon>Paenibacillus</taxon>
    </lineage>
</organism>
<dbReference type="Pfam" id="PF13517">
    <property type="entry name" value="FG-GAP_3"/>
    <property type="match status" value="2"/>
</dbReference>
<comment type="subcellular location">
    <subcellularLocation>
        <location evidence="1">Membrane</location>
        <topology evidence="1">Single-pass membrane protein</topology>
    </subcellularLocation>
</comment>
<evidence type="ECO:0000256" key="5">
    <source>
        <dbReference type="ARBA" id="ARBA00023136"/>
    </source>
</evidence>
<evidence type="ECO:0000256" key="3">
    <source>
        <dbReference type="ARBA" id="ARBA00022729"/>
    </source>
</evidence>
<protein>
    <submittedName>
        <fullName evidence="6">FG-GAP-like repeat-containing protein</fullName>
    </submittedName>
</protein>
<dbReference type="SUPFAM" id="SSF69318">
    <property type="entry name" value="Integrin alpha N-terminal domain"/>
    <property type="match status" value="3"/>
</dbReference>
<evidence type="ECO:0000256" key="4">
    <source>
        <dbReference type="ARBA" id="ARBA00022989"/>
    </source>
</evidence>
<reference evidence="7" key="1">
    <citation type="journal article" date="2019" name="Int. J. Syst. Evol. Microbiol.">
        <title>The Global Catalogue of Microorganisms (GCM) 10K type strain sequencing project: providing services to taxonomists for standard genome sequencing and annotation.</title>
        <authorList>
            <consortium name="The Broad Institute Genomics Platform"/>
            <consortium name="The Broad Institute Genome Sequencing Center for Infectious Disease"/>
            <person name="Wu L."/>
            <person name="Ma J."/>
        </authorList>
    </citation>
    <scope>NUCLEOTIDE SEQUENCE [LARGE SCALE GENOMIC DNA]</scope>
    <source>
        <strain evidence="7">CGMCC 1.3240</strain>
    </source>
</reference>
<comment type="caution">
    <text evidence="6">The sequence shown here is derived from an EMBL/GenBank/DDBJ whole genome shotgun (WGS) entry which is preliminary data.</text>
</comment>
<dbReference type="InterPro" id="IPR013517">
    <property type="entry name" value="FG-GAP"/>
</dbReference>
<accession>A0ABW0W5Y0</accession>
<evidence type="ECO:0000313" key="7">
    <source>
        <dbReference type="Proteomes" id="UP001596047"/>
    </source>
</evidence>
<evidence type="ECO:0000313" key="6">
    <source>
        <dbReference type="EMBL" id="MFC5653255.1"/>
    </source>
</evidence>
<proteinExistence type="predicted"/>
<dbReference type="Gene3D" id="2.130.10.130">
    <property type="entry name" value="Integrin alpha, N-terminal"/>
    <property type="match status" value="3"/>
</dbReference>
<evidence type="ECO:0000256" key="2">
    <source>
        <dbReference type="ARBA" id="ARBA00022692"/>
    </source>
</evidence>
<name>A0ABW0W5Y0_9BACL</name>
<keyword evidence="2" id="KW-0812">Transmembrane</keyword>
<evidence type="ECO:0000256" key="1">
    <source>
        <dbReference type="ARBA" id="ARBA00004167"/>
    </source>
</evidence>
<dbReference type="InterPro" id="IPR028994">
    <property type="entry name" value="Integrin_alpha_N"/>
</dbReference>
<dbReference type="RefSeq" id="WP_379191911.1">
    <property type="nucleotide sequence ID" value="NZ_JBHSOW010000119.1"/>
</dbReference>
<keyword evidence="3" id="KW-0732">Signal</keyword>
<keyword evidence="4" id="KW-1133">Transmembrane helix</keyword>
<dbReference type="PANTHER" id="PTHR21419">
    <property type="match status" value="1"/>
</dbReference>
<dbReference type="Proteomes" id="UP001596047">
    <property type="component" value="Unassembled WGS sequence"/>
</dbReference>
<dbReference type="PANTHER" id="PTHR21419:SF30">
    <property type="entry name" value="IG-LIKE DOMAIN-CONTAINING PROTEIN"/>
    <property type="match status" value="1"/>
</dbReference>
<keyword evidence="5" id="KW-0472">Membrane</keyword>